<feature type="active site" description="Proton donor" evidence="7">
    <location>
        <position position="48"/>
    </location>
</feature>
<evidence type="ECO:0000256" key="1">
    <source>
        <dbReference type="ARBA" id="ARBA00022598"/>
    </source>
</evidence>
<evidence type="ECO:0000313" key="16">
    <source>
        <dbReference type="Proteomes" id="UP000584706"/>
    </source>
</evidence>
<feature type="binding site" evidence="7">
    <location>
        <begin position="257"/>
        <end position="263"/>
    </location>
    <ligand>
        <name>substrate</name>
    </ligand>
</feature>
<dbReference type="HAMAP" id="MF_00011">
    <property type="entry name" value="Adenylosucc_synth"/>
    <property type="match status" value="1"/>
</dbReference>
<evidence type="ECO:0000256" key="4">
    <source>
        <dbReference type="ARBA" id="ARBA00022755"/>
    </source>
</evidence>
<feature type="active site" description="Proton acceptor" evidence="7">
    <location>
        <position position="18"/>
    </location>
</feature>
<dbReference type="CDD" id="cd03108">
    <property type="entry name" value="AdSS"/>
    <property type="match status" value="1"/>
</dbReference>
<dbReference type="EMBL" id="JACDUH010000001">
    <property type="protein sequence ID" value="MBA2850164.1"/>
    <property type="molecule type" value="Genomic_DNA"/>
</dbReference>
<comment type="subcellular location">
    <subcellularLocation>
        <location evidence="7">Cytoplasm</location>
    </subcellularLocation>
</comment>
<evidence type="ECO:0000256" key="3">
    <source>
        <dbReference type="ARBA" id="ARBA00022741"/>
    </source>
</evidence>
<accession>A0A7J9NSB0</accession>
<evidence type="ECO:0000256" key="5">
    <source>
        <dbReference type="ARBA" id="ARBA00022842"/>
    </source>
</evidence>
<evidence type="ECO:0000256" key="7">
    <source>
        <dbReference type="HAMAP-Rule" id="MF_00011"/>
    </source>
</evidence>
<evidence type="ECO:0000313" key="9">
    <source>
        <dbReference type="EMBL" id="MBA2847331.1"/>
    </source>
</evidence>
<dbReference type="PANTHER" id="PTHR11846">
    <property type="entry name" value="ADENYLOSUCCINATE SYNTHETASE"/>
    <property type="match status" value="1"/>
</dbReference>
<protein>
    <recommendedName>
        <fullName evidence="7 8">Adenylosuccinate synthetase</fullName>
        <shortName evidence="7">AMPSase</shortName>
        <shortName evidence="7">AdSS</shortName>
        <ecNumber evidence="7 8">6.3.4.4</ecNumber>
    </recommendedName>
    <alternativeName>
        <fullName evidence="7">IMP--aspartate ligase</fullName>
    </alternativeName>
</protein>
<evidence type="ECO:0000256" key="8">
    <source>
        <dbReference type="RuleBase" id="RU000520"/>
    </source>
</evidence>
<feature type="binding site" evidence="7">
    <location>
        <position position="263"/>
    </location>
    <ligand>
        <name>GTP</name>
        <dbReference type="ChEBI" id="CHEBI:37565"/>
    </ligand>
</feature>
<feature type="binding site" description="in other chain" evidence="7">
    <location>
        <position position="132"/>
    </location>
    <ligand>
        <name>IMP</name>
        <dbReference type="ChEBI" id="CHEBI:58053"/>
        <note>ligand shared between dimeric partners</note>
    </ligand>
</feature>
<dbReference type="EC" id="6.3.4.4" evidence="7 8"/>
<reference evidence="14 15" key="1">
    <citation type="submission" date="2020-07" db="EMBL/GenBank/DDBJ databases">
        <title>Genomic Encyclopedia of Type Strains, Phase IV (KMG-V): Genome sequencing to study the core and pangenomes of soil and plant-associated prokaryotes.</title>
        <authorList>
            <person name="Whitman W."/>
        </authorList>
    </citation>
    <scope>NUCLEOTIDE SEQUENCE [LARGE SCALE GENOMIC DNA]</scope>
    <source>
        <strain evidence="10 14">A1</strain>
        <strain evidence="9 15">A5</strain>
        <strain evidence="11 16">DSM 7078</strain>
        <strain evidence="12">RC</strain>
    </source>
</reference>
<dbReference type="SMART" id="SM00788">
    <property type="entry name" value="Adenylsucc_synt"/>
    <property type="match status" value="1"/>
</dbReference>
<comment type="pathway">
    <text evidence="7 8">Purine metabolism; AMP biosynthesis via de novo pathway; AMP from IMP: step 1/2.</text>
</comment>
<feature type="binding site" description="in other chain" evidence="7">
    <location>
        <position position="261"/>
    </location>
    <ligand>
        <name>IMP</name>
        <dbReference type="ChEBI" id="CHEBI:58053"/>
        <note>ligand shared between dimeric partners</note>
    </ligand>
</feature>
<keyword evidence="7" id="KW-0963">Cytoplasm</keyword>
<dbReference type="GO" id="GO:0004019">
    <property type="term" value="F:adenylosuccinate synthase activity"/>
    <property type="evidence" value="ECO:0007669"/>
    <property type="project" value="UniProtKB-UniRule"/>
</dbReference>
<keyword evidence="5 7" id="KW-0460">Magnesium</keyword>
<dbReference type="Proteomes" id="UP000584706">
    <property type="component" value="Unassembled WGS sequence"/>
</dbReference>
<gene>
    <name evidence="7" type="primary">purA</name>
    <name evidence="12" type="ORF">HNP85_001144</name>
    <name evidence="10" type="ORF">HNP86_000295</name>
    <name evidence="9" type="ORF">HNP88_001515</name>
    <name evidence="11" type="ORF">HNP97_000672</name>
    <name evidence="13" type="ORF">J2745_001401</name>
</gene>
<dbReference type="InterPro" id="IPR018220">
    <property type="entry name" value="Adenylosuccin_syn_GTP-bd"/>
</dbReference>
<feature type="binding site" description="in other chain" evidence="7">
    <location>
        <begin position="18"/>
        <end position="21"/>
    </location>
    <ligand>
        <name>IMP</name>
        <dbReference type="ChEBI" id="CHEBI:58053"/>
        <note>ligand shared between dimeric partners</note>
    </ligand>
</feature>
<dbReference type="EMBL" id="JAGINF010000005">
    <property type="protein sequence ID" value="MBP2219894.1"/>
    <property type="molecule type" value="Genomic_DNA"/>
</dbReference>
<dbReference type="EMBL" id="JACDUJ010000001">
    <property type="protein sequence ID" value="MBA2847331.1"/>
    <property type="molecule type" value="Genomic_DNA"/>
</dbReference>
<dbReference type="SUPFAM" id="SSF52540">
    <property type="entry name" value="P-loop containing nucleoside triphosphate hydrolases"/>
    <property type="match status" value="1"/>
</dbReference>
<dbReference type="AlphaFoldDB" id="A0A7J9NSB0"/>
<dbReference type="NCBIfam" id="NF003295">
    <property type="entry name" value="PRK04293.1"/>
    <property type="match status" value="1"/>
</dbReference>
<feature type="binding site" evidence="7">
    <location>
        <position position="18"/>
    </location>
    <ligand>
        <name>Mg(2+)</name>
        <dbReference type="ChEBI" id="CHEBI:18420"/>
    </ligand>
</feature>
<evidence type="ECO:0000313" key="15">
    <source>
        <dbReference type="Proteomes" id="UP000571854"/>
    </source>
</evidence>
<dbReference type="GO" id="GO:0044208">
    <property type="term" value="P:'de novo' AMP biosynthetic process"/>
    <property type="evidence" value="ECO:0007669"/>
    <property type="project" value="UniProtKB-UniRule"/>
</dbReference>
<dbReference type="InterPro" id="IPR027417">
    <property type="entry name" value="P-loop_NTPase"/>
</dbReference>
<feature type="binding site" description="in other chain" evidence="7">
    <location>
        <position position="199"/>
    </location>
    <ligand>
        <name>IMP</name>
        <dbReference type="ChEBI" id="CHEBI:58053"/>
        <note>ligand shared between dimeric partners</note>
    </ligand>
</feature>
<dbReference type="Proteomes" id="UP000742560">
    <property type="component" value="Unassembled WGS sequence"/>
</dbReference>
<dbReference type="PROSITE" id="PS01266">
    <property type="entry name" value="ADENYLOSUCCIN_SYN_1"/>
    <property type="match status" value="1"/>
</dbReference>
<dbReference type="Pfam" id="PF00709">
    <property type="entry name" value="Adenylsucc_synt"/>
    <property type="match status" value="2"/>
</dbReference>
<comment type="function">
    <text evidence="7">Plays an important role in the de novo pathway of purine nucleotide biosynthesis. Catalyzes the first committed step in the biosynthesis of AMP from IMP.</text>
</comment>
<dbReference type="PANTHER" id="PTHR11846:SF0">
    <property type="entry name" value="ADENYLOSUCCINATE SYNTHETASE"/>
    <property type="match status" value="1"/>
</dbReference>
<dbReference type="Gene3D" id="1.10.300.10">
    <property type="entry name" value="Adenylosuccinate Synthetase, subunit A, domain 2"/>
    <property type="match status" value="2"/>
</dbReference>
<organism evidence="10 14">
    <name type="scientific">Methanococcus maripaludis</name>
    <name type="common">Methanococcus deltae</name>
    <dbReference type="NCBI Taxonomy" id="39152"/>
    <lineage>
        <taxon>Archaea</taxon>
        <taxon>Methanobacteriati</taxon>
        <taxon>Methanobacteriota</taxon>
        <taxon>Methanomada group</taxon>
        <taxon>Methanococci</taxon>
        <taxon>Methanococcales</taxon>
        <taxon>Methanococcaceae</taxon>
        <taxon>Methanococcus</taxon>
    </lineage>
</organism>
<comment type="caution">
    <text evidence="10">The sequence shown here is derived from an EMBL/GenBank/DDBJ whole genome shotgun (WGS) entry which is preliminary data.</text>
</comment>
<feature type="binding site" description="in other chain" evidence="7">
    <location>
        <begin position="45"/>
        <end position="48"/>
    </location>
    <ligand>
        <name>IMP</name>
        <dbReference type="ChEBI" id="CHEBI:58053"/>
        <note>ligand shared between dimeric partners</note>
    </ligand>
</feature>
<feature type="binding site" evidence="7">
    <location>
        <begin position="289"/>
        <end position="291"/>
    </location>
    <ligand>
        <name>GTP</name>
        <dbReference type="ChEBI" id="CHEBI:37565"/>
    </ligand>
</feature>
<name>A0A7J9NSB0_METMI</name>
<evidence type="ECO:0000313" key="10">
    <source>
        <dbReference type="EMBL" id="MBA2850164.1"/>
    </source>
</evidence>
<dbReference type="InterPro" id="IPR042110">
    <property type="entry name" value="Adenylosuccinate_synth_dom2"/>
</dbReference>
<evidence type="ECO:0000313" key="13">
    <source>
        <dbReference type="EMBL" id="MBP2219894.1"/>
    </source>
</evidence>
<dbReference type="Gene3D" id="3.40.440.10">
    <property type="entry name" value="Adenylosuccinate Synthetase, subunit A, domain 1"/>
    <property type="match status" value="2"/>
</dbReference>
<keyword evidence="2 7" id="KW-0479">Metal-binding</keyword>
<dbReference type="GO" id="GO:0005737">
    <property type="term" value="C:cytoplasm"/>
    <property type="evidence" value="ECO:0007669"/>
    <property type="project" value="UniProtKB-SubCell"/>
</dbReference>
<evidence type="ECO:0000256" key="2">
    <source>
        <dbReference type="ARBA" id="ARBA00022723"/>
    </source>
</evidence>
<dbReference type="Gene3D" id="3.90.170.10">
    <property type="entry name" value="Adenylosuccinate Synthetase, subunit A, domain 3"/>
    <property type="match status" value="2"/>
</dbReference>
<dbReference type="GO" id="GO:0000287">
    <property type="term" value="F:magnesium ion binding"/>
    <property type="evidence" value="ECO:0007669"/>
    <property type="project" value="UniProtKB-UniRule"/>
</dbReference>
<feature type="binding site" evidence="7">
    <location>
        <begin position="47"/>
        <end position="49"/>
    </location>
    <ligand>
        <name>GTP</name>
        <dbReference type="ChEBI" id="CHEBI:37565"/>
    </ligand>
</feature>
<dbReference type="EMBL" id="JACHIQ010000001">
    <property type="protein sequence ID" value="MBB6067182.1"/>
    <property type="molecule type" value="Genomic_DNA"/>
</dbReference>
<proteinExistence type="inferred from homology"/>
<keyword evidence="6 7" id="KW-0342">GTP-binding</keyword>
<evidence type="ECO:0000313" key="11">
    <source>
        <dbReference type="EMBL" id="MBB6067182.1"/>
    </source>
</evidence>
<dbReference type="Proteomes" id="UP000564425">
    <property type="component" value="Unassembled WGS sequence"/>
</dbReference>
<evidence type="ECO:0000313" key="14">
    <source>
        <dbReference type="Proteomes" id="UP000564425"/>
    </source>
</evidence>
<feature type="binding site" evidence="7">
    <location>
        <begin position="329"/>
        <end position="331"/>
    </location>
    <ligand>
        <name>GTP</name>
        <dbReference type="ChEBI" id="CHEBI:37565"/>
    </ligand>
</feature>
<reference evidence="13" key="2">
    <citation type="submission" date="2021-03" db="EMBL/GenBank/DDBJ databases">
        <title>Genomic Encyclopedia of Type Strains, Phase IV (KMG-IV): sequencing the most valuable type-strain genomes for metagenomic binning, comparative biology and taxonomic classification.</title>
        <authorList>
            <person name="Goeker M."/>
        </authorList>
    </citation>
    <scope>NUCLEOTIDE SEQUENCE</scope>
    <source>
        <strain evidence="13">DSM 2771</strain>
    </source>
</reference>
<feature type="binding site" description="in other chain" evidence="7">
    <location>
        <position position="184"/>
    </location>
    <ligand>
        <name>IMP</name>
        <dbReference type="ChEBI" id="CHEBI:58053"/>
        <note>ligand shared between dimeric partners</note>
    </ligand>
</feature>
<evidence type="ECO:0000256" key="6">
    <source>
        <dbReference type="ARBA" id="ARBA00023134"/>
    </source>
</evidence>
<feature type="binding site" evidence="7">
    <location>
        <begin position="17"/>
        <end position="23"/>
    </location>
    <ligand>
        <name>GTP</name>
        <dbReference type="ChEBI" id="CHEBI:37565"/>
    </ligand>
</feature>
<sequence>MEVLYMTCTIVVGGQWGDEGKGKIISYLCKKDNPSIIARGGVGPNAGHTVEVDGEKYGIRMVPTGFPNVNAKLAVGAGVLTDPEVLIKEIKMLEKFNVGERILVDYRCGIIEEVHKELDKSNEHLSKEIGSTGTGCGPANVDRAMRTLKQGKDVESISKYLGDVSEAVNEALESGDNVLIEGTQGSLLSLFYGSYPYVTSKDTNAASFAADVGIGPTKIDEVVAVFKSYPTRVGEGPFPTEMSLQEAENLGVVEYGTVTGRRRRVGYFDHELAKKVCRLNGATQIAITCLDKYDSDCYGITDYEKLSEKGKAFIKEVEEKVGVKVTLISTGPKLEQTIDVRNE</sequence>
<comment type="similarity">
    <text evidence="7 8">Belongs to the adenylosuccinate synthetase family.</text>
</comment>
<feature type="binding site" evidence="7">
    <location>
        <position position="146"/>
    </location>
    <ligand>
        <name>IMP</name>
        <dbReference type="ChEBI" id="CHEBI:58053"/>
        <note>ligand shared between dimeric partners</note>
    </ligand>
</feature>
<keyword evidence="4 7" id="KW-0658">Purine biosynthesis</keyword>
<comment type="subunit">
    <text evidence="7">Homodimer.</text>
</comment>
<keyword evidence="1 7" id="KW-0436">Ligase</keyword>
<comment type="cofactor">
    <cofactor evidence="7">
        <name>Mg(2+)</name>
        <dbReference type="ChEBI" id="CHEBI:18420"/>
    </cofactor>
    <text evidence="7">Binds 1 Mg(2+) ion per subunit.</text>
</comment>
<dbReference type="Proteomes" id="UP000722095">
    <property type="component" value="Unassembled WGS sequence"/>
</dbReference>
<evidence type="ECO:0000313" key="12">
    <source>
        <dbReference type="EMBL" id="MBM7409472.1"/>
    </source>
</evidence>
<comment type="catalytic activity">
    <reaction evidence="7 8">
        <text>IMP + L-aspartate + GTP = N(6)-(1,2-dicarboxyethyl)-AMP + GDP + phosphate + 2 H(+)</text>
        <dbReference type="Rhea" id="RHEA:15753"/>
        <dbReference type="ChEBI" id="CHEBI:15378"/>
        <dbReference type="ChEBI" id="CHEBI:29991"/>
        <dbReference type="ChEBI" id="CHEBI:37565"/>
        <dbReference type="ChEBI" id="CHEBI:43474"/>
        <dbReference type="ChEBI" id="CHEBI:57567"/>
        <dbReference type="ChEBI" id="CHEBI:58053"/>
        <dbReference type="ChEBI" id="CHEBI:58189"/>
        <dbReference type="EC" id="6.3.4.4"/>
    </reaction>
</comment>
<dbReference type="EMBL" id="JAFBBC010000001">
    <property type="protein sequence ID" value="MBM7409472.1"/>
    <property type="molecule type" value="Genomic_DNA"/>
</dbReference>
<dbReference type="UniPathway" id="UPA00075">
    <property type="reaction ID" value="UER00335"/>
</dbReference>
<keyword evidence="3 7" id="KW-0547">Nucleotide-binding</keyword>
<dbReference type="InterPro" id="IPR001114">
    <property type="entry name" value="Adenylosuccinate_synthetase"/>
</dbReference>
<dbReference type="Proteomes" id="UP000571854">
    <property type="component" value="Unassembled WGS sequence"/>
</dbReference>
<feature type="binding site" evidence="7">
    <location>
        <position position="47"/>
    </location>
    <ligand>
        <name>Mg(2+)</name>
        <dbReference type="ChEBI" id="CHEBI:18420"/>
    </ligand>
</feature>
<dbReference type="InterPro" id="IPR042109">
    <property type="entry name" value="Adenylosuccinate_synth_dom1"/>
</dbReference>
<dbReference type="InterPro" id="IPR042111">
    <property type="entry name" value="Adenylosuccinate_synth_dom3"/>
</dbReference>
<dbReference type="GO" id="GO:0046040">
    <property type="term" value="P:IMP metabolic process"/>
    <property type="evidence" value="ECO:0007669"/>
    <property type="project" value="TreeGrafter"/>
</dbReference>
<dbReference type="GO" id="GO:0005525">
    <property type="term" value="F:GTP binding"/>
    <property type="evidence" value="ECO:0007669"/>
    <property type="project" value="UniProtKB-UniRule"/>
</dbReference>